<comment type="caution">
    <text evidence="1">The sequence shown here is derived from an EMBL/GenBank/DDBJ whole genome shotgun (WGS) entry which is preliminary data.</text>
</comment>
<evidence type="ECO:0000313" key="1">
    <source>
        <dbReference type="EMBL" id="KAI4364655.1"/>
    </source>
</evidence>
<organism evidence="1 2">
    <name type="scientific">Melastoma candidum</name>
    <dbReference type="NCBI Taxonomy" id="119954"/>
    <lineage>
        <taxon>Eukaryota</taxon>
        <taxon>Viridiplantae</taxon>
        <taxon>Streptophyta</taxon>
        <taxon>Embryophyta</taxon>
        <taxon>Tracheophyta</taxon>
        <taxon>Spermatophyta</taxon>
        <taxon>Magnoliopsida</taxon>
        <taxon>eudicotyledons</taxon>
        <taxon>Gunneridae</taxon>
        <taxon>Pentapetalae</taxon>
        <taxon>rosids</taxon>
        <taxon>malvids</taxon>
        <taxon>Myrtales</taxon>
        <taxon>Melastomataceae</taxon>
        <taxon>Melastomatoideae</taxon>
        <taxon>Melastomateae</taxon>
        <taxon>Melastoma</taxon>
    </lineage>
</organism>
<accession>A0ACB9QH12</accession>
<dbReference type="Proteomes" id="UP001057402">
    <property type="component" value="Chromosome 6"/>
</dbReference>
<protein>
    <submittedName>
        <fullName evidence="1">Uncharacterized protein</fullName>
    </submittedName>
</protein>
<keyword evidence="2" id="KW-1185">Reference proteome</keyword>
<proteinExistence type="predicted"/>
<gene>
    <name evidence="1" type="ORF">MLD38_020715</name>
</gene>
<sequence length="121" mass="13428">MEQFSATSRSYGVDVTAVKDSNTNGNHMFVGKSRPPPLDLARVPAKDVITAAAAGTAKKKKNKKATTSLFLSAALWTDPEMKRKRRVAKYKMYSAEGKIKASIKKGIRWIKRKCSRIVHGF</sequence>
<reference evidence="2" key="1">
    <citation type="journal article" date="2023" name="Front. Plant Sci.">
        <title>Chromosomal-level genome assembly of Melastoma candidum provides insights into trichome evolution.</title>
        <authorList>
            <person name="Zhong Y."/>
            <person name="Wu W."/>
            <person name="Sun C."/>
            <person name="Zou P."/>
            <person name="Liu Y."/>
            <person name="Dai S."/>
            <person name="Zhou R."/>
        </authorList>
    </citation>
    <scope>NUCLEOTIDE SEQUENCE [LARGE SCALE GENOMIC DNA]</scope>
</reference>
<name>A0ACB9QH12_9MYRT</name>
<dbReference type="EMBL" id="CM042885">
    <property type="protein sequence ID" value="KAI4364655.1"/>
    <property type="molecule type" value="Genomic_DNA"/>
</dbReference>
<evidence type="ECO:0000313" key="2">
    <source>
        <dbReference type="Proteomes" id="UP001057402"/>
    </source>
</evidence>